<accession>A0A9P8T795</accession>
<dbReference type="EMBL" id="JAEUBE010000158">
    <property type="protein sequence ID" value="KAH3668239.1"/>
    <property type="molecule type" value="Genomic_DNA"/>
</dbReference>
<sequence length="69" mass="7374">MRVLNSSPSNNPGTSAFANNVFILSRNSVSKIEDSSIIKQTLVPSAARQPVDPGHKLCKGCLSTSTWTN</sequence>
<proteinExistence type="predicted"/>
<organism evidence="1 2">
    <name type="scientific">Ogataea philodendri</name>
    <dbReference type="NCBI Taxonomy" id="1378263"/>
    <lineage>
        <taxon>Eukaryota</taxon>
        <taxon>Fungi</taxon>
        <taxon>Dikarya</taxon>
        <taxon>Ascomycota</taxon>
        <taxon>Saccharomycotina</taxon>
        <taxon>Pichiomycetes</taxon>
        <taxon>Pichiales</taxon>
        <taxon>Pichiaceae</taxon>
        <taxon>Ogataea</taxon>
    </lineage>
</organism>
<keyword evidence="2" id="KW-1185">Reference proteome</keyword>
<protein>
    <submittedName>
        <fullName evidence="1">Uncharacterized protein</fullName>
    </submittedName>
</protein>
<gene>
    <name evidence="1" type="ORF">OGAPHI_001993</name>
</gene>
<reference evidence="1" key="1">
    <citation type="journal article" date="2021" name="Open Biol.">
        <title>Shared evolutionary footprints suggest mitochondrial oxidative damage underlies multiple complex I losses in fungi.</title>
        <authorList>
            <person name="Schikora-Tamarit M.A."/>
            <person name="Marcet-Houben M."/>
            <person name="Nosek J."/>
            <person name="Gabaldon T."/>
        </authorList>
    </citation>
    <scope>NUCLEOTIDE SEQUENCE</scope>
    <source>
        <strain evidence="1">CBS6075</strain>
    </source>
</reference>
<reference evidence="1" key="2">
    <citation type="submission" date="2021-01" db="EMBL/GenBank/DDBJ databases">
        <authorList>
            <person name="Schikora-Tamarit M.A."/>
        </authorList>
    </citation>
    <scope>NUCLEOTIDE SEQUENCE</scope>
    <source>
        <strain evidence="1">CBS6075</strain>
    </source>
</reference>
<dbReference type="Proteomes" id="UP000769157">
    <property type="component" value="Unassembled WGS sequence"/>
</dbReference>
<dbReference type="GeneID" id="70233960"/>
<evidence type="ECO:0000313" key="1">
    <source>
        <dbReference type="EMBL" id="KAH3668239.1"/>
    </source>
</evidence>
<name>A0A9P8T795_9ASCO</name>
<dbReference type="AlphaFoldDB" id="A0A9P8T795"/>
<dbReference type="RefSeq" id="XP_046062653.1">
    <property type="nucleotide sequence ID" value="XM_046202814.1"/>
</dbReference>
<comment type="caution">
    <text evidence="1">The sequence shown here is derived from an EMBL/GenBank/DDBJ whole genome shotgun (WGS) entry which is preliminary data.</text>
</comment>
<evidence type="ECO:0000313" key="2">
    <source>
        <dbReference type="Proteomes" id="UP000769157"/>
    </source>
</evidence>